<evidence type="ECO:0008006" key="3">
    <source>
        <dbReference type="Google" id="ProtNLM"/>
    </source>
</evidence>
<accession>C9KJE3</accession>
<dbReference type="Proteomes" id="UP000003671">
    <property type="component" value="Unassembled WGS sequence"/>
</dbReference>
<name>C9KJE3_9FIRM</name>
<dbReference type="eggNOG" id="COG3617">
    <property type="taxonomic scope" value="Bacteria"/>
</dbReference>
<dbReference type="EMBL" id="ABWK02000001">
    <property type="protein sequence ID" value="EEX70009.1"/>
    <property type="molecule type" value="Genomic_DNA"/>
</dbReference>
<dbReference type="Gene3D" id="1.10.30.50">
    <property type="match status" value="1"/>
</dbReference>
<organism evidence="1 2">
    <name type="scientific">Mitsuokella multacida DSM 20544</name>
    <dbReference type="NCBI Taxonomy" id="500635"/>
    <lineage>
        <taxon>Bacteria</taxon>
        <taxon>Bacillati</taxon>
        <taxon>Bacillota</taxon>
        <taxon>Negativicutes</taxon>
        <taxon>Selenomonadales</taxon>
        <taxon>Selenomonadaceae</taxon>
        <taxon>Mitsuokella</taxon>
    </lineage>
</organism>
<comment type="caution">
    <text evidence="1">The sequence shown here is derived from an EMBL/GenBank/DDBJ whole genome shotgun (WGS) entry which is preliminary data.</text>
</comment>
<dbReference type="CDD" id="cd00085">
    <property type="entry name" value="HNHc"/>
    <property type="match status" value="1"/>
</dbReference>
<evidence type="ECO:0000313" key="1">
    <source>
        <dbReference type="EMBL" id="EEX70009.1"/>
    </source>
</evidence>
<dbReference type="STRING" id="500635.MITSMUL_03142"/>
<dbReference type="InterPro" id="IPR003615">
    <property type="entry name" value="HNH_nuc"/>
</dbReference>
<dbReference type="eggNOG" id="COG1403">
    <property type="taxonomic scope" value="Bacteria"/>
</dbReference>
<sequence>MIVDGDVYMDSRVIAWELHRAHKDILEKVRRYTTDSLDSYYIDKQGKRRTSYLVSRDGFILMNIQGRVDERLRILHRYDMAKSVTTIDKQLNALRHDLNESGVVRPWINPRYQLDNLKSIYKDVTGDDTPRGFYDSIGDWMGINVPYSHRLKITVRDWILQNIPIEKIKEFVTGIQSHTIVRSERGHWICLGGFDNNTVEWDKIVNEFHGKCAYCGEEKPLLPEHIIPQTVLSKEHPELVDRIQNVVPSCSDCNHSKLRYNWERWFKSQPFYTESRFNAIKRHINKYKM</sequence>
<gene>
    <name evidence="1" type="ORF">MITSMUL_03142</name>
</gene>
<dbReference type="HOGENOM" id="CLU_962490_0_0_9"/>
<reference evidence="1" key="1">
    <citation type="submission" date="2009-09" db="EMBL/GenBank/DDBJ databases">
        <authorList>
            <person name="Weinstock G."/>
            <person name="Sodergren E."/>
            <person name="Clifton S."/>
            <person name="Fulton L."/>
            <person name="Fulton B."/>
            <person name="Courtney L."/>
            <person name="Fronick C."/>
            <person name="Harrison M."/>
            <person name="Strong C."/>
            <person name="Farmer C."/>
            <person name="Delahaunty K."/>
            <person name="Markovic C."/>
            <person name="Hall O."/>
            <person name="Minx P."/>
            <person name="Tomlinson C."/>
            <person name="Mitreva M."/>
            <person name="Nelson J."/>
            <person name="Hou S."/>
            <person name="Wollam A."/>
            <person name="Pepin K.H."/>
            <person name="Johnson M."/>
            <person name="Bhonagiri V."/>
            <person name="Nash W.E."/>
            <person name="Warren W."/>
            <person name="Chinwalla A."/>
            <person name="Mardis E.R."/>
            <person name="Wilson R.K."/>
        </authorList>
    </citation>
    <scope>NUCLEOTIDE SEQUENCE [LARGE SCALE GENOMIC DNA]</scope>
    <source>
        <strain evidence="1">DSM 20544</strain>
    </source>
</reference>
<keyword evidence="2" id="KW-1185">Reference proteome</keyword>
<evidence type="ECO:0000313" key="2">
    <source>
        <dbReference type="Proteomes" id="UP000003671"/>
    </source>
</evidence>
<dbReference type="AlphaFoldDB" id="C9KJE3"/>
<proteinExistence type="predicted"/>
<protein>
    <recommendedName>
        <fullName evidence="3">HNH endonuclease domain protein</fullName>
    </recommendedName>
</protein>